<reference evidence="2 3" key="1">
    <citation type="submission" date="2017-09" db="EMBL/GenBank/DDBJ databases">
        <title>Large-scale bioinformatics analysis of Bacillus genomes uncovers conserved roles of natural products in bacterial physiology.</title>
        <authorList>
            <consortium name="Agbiome Team Llc"/>
            <person name="Bleich R.M."/>
            <person name="Grubbs K.J."/>
            <person name="Santa Maria K.C."/>
            <person name="Allen S.E."/>
            <person name="Farag S."/>
            <person name="Shank E.A."/>
            <person name="Bowers A."/>
        </authorList>
    </citation>
    <scope>NUCLEOTIDE SEQUENCE [LARGE SCALE GENOMIC DNA]</scope>
    <source>
        <strain evidence="2 3">AFS029792</strain>
    </source>
</reference>
<accession>A0A9X7E9E3</accession>
<name>A0A9X7E9E3_BACCE</name>
<organism evidence="2 3">
    <name type="scientific">Bacillus cereus</name>
    <dbReference type="NCBI Taxonomy" id="1396"/>
    <lineage>
        <taxon>Bacteria</taxon>
        <taxon>Bacillati</taxon>
        <taxon>Bacillota</taxon>
        <taxon>Bacilli</taxon>
        <taxon>Bacillales</taxon>
        <taxon>Bacillaceae</taxon>
        <taxon>Bacillus</taxon>
        <taxon>Bacillus cereus group</taxon>
    </lineage>
</organism>
<dbReference type="Proteomes" id="UP000225135">
    <property type="component" value="Unassembled WGS sequence"/>
</dbReference>
<feature type="transmembrane region" description="Helical" evidence="1">
    <location>
        <begin position="6"/>
        <end position="24"/>
    </location>
</feature>
<evidence type="ECO:0000313" key="2">
    <source>
        <dbReference type="EMBL" id="PHG83525.1"/>
    </source>
</evidence>
<sequence length="84" mass="9632">MEMTHIIIGIYNVVFIIAASVFMLKRKNYRAVIVLVVCLIYTILVSFTSYMSFFGYTINTLIVIFLGISFFLASIFEKKSKVDT</sequence>
<feature type="transmembrane region" description="Helical" evidence="1">
    <location>
        <begin position="31"/>
        <end position="50"/>
    </location>
</feature>
<keyword evidence="1" id="KW-0472">Membrane</keyword>
<evidence type="ECO:0000256" key="1">
    <source>
        <dbReference type="SAM" id="Phobius"/>
    </source>
</evidence>
<dbReference type="EMBL" id="NUUR01000012">
    <property type="protein sequence ID" value="PHG83525.1"/>
    <property type="molecule type" value="Genomic_DNA"/>
</dbReference>
<protein>
    <submittedName>
        <fullName evidence="2">Uncharacterized protein</fullName>
    </submittedName>
</protein>
<keyword evidence="1" id="KW-1133">Transmembrane helix</keyword>
<feature type="transmembrane region" description="Helical" evidence="1">
    <location>
        <begin position="56"/>
        <end position="76"/>
    </location>
</feature>
<proteinExistence type="predicted"/>
<dbReference type="AlphaFoldDB" id="A0A9X7E9E3"/>
<gene>
    <name evidence="2" type="ORF">COI69_05770</name>
</gene>
<comment type="caution">
    <text evidence="2">The sequence shown here is derived from an EMBL/GenBank/DDBJ whole genome shotgun (WGS) entry which is preliminary data.</text>
</comment>
<keyword evidence="1" id="KW-0812">Transmembrane</keyword>
<evidence type="ECO:0000313" key="3">
    <source>
        <dbReference type="Proteomes" id="UP000225135"/>
    </source>
</evidence>